<dbReference type="GO" id="GO:0046872">
    <property type="term" value="F:metal ion binding"/>
    <property type="evidence" value="ECO:0007669"/>
    <property type="project" value="UniProtKB-KW"/>
</dbReference>
<evidence type="ECO:0000256" key="1">
    <source>
        <dbReference type="ARBA" id="ARBA00022723"/>
    </source>
</evidence>
<dbReference type="EMBL" id="MDYL01000037">
    <property type="protein sequence ID" value="OQD67396.1"/>
    <property type="molecule type" value="Genomic_DNA"/>
</dbReference>
<dbReference type="SUPFAM" id="SSF53335">
    <property type="entry name" value="S-adenosyl-L-methionine-dependent methyltransferases"/>
    <property type="match status" value="1"/>
</dbReference>
<dbReference type="OMA" id="RPYHAAG"/>
<protein>
    <submittedName>
        <fullName evidence="3">Uncharacterized protein</fullName>
    </submittedName>
</protein>
<dbReference type="InterPro" id="IPR005299">
    <property type="entry name" value="MeTrfase_7"/>
</dbReference>
<evidence type="ECO:0000313" key="4">
    <source>
        <dbReference type="Proteomes" id="UP000191522"/>
    </source>
</evidence>
<dbReference type="Gene3D" id="3.40.50.150">
    <property type="entry name" value="Vaccinia Virus protein VP39"/>
    <property type="match status" value="1"/>
</dbReference>
<dbReference type="InterPro" id="IPR029063">
    <property type="entry name" value="SAM-dependent_MTases_sf"/>
</dbReference>
<dbReference type="OrthoDB" id="1523883at2759"/>
<keyword evidence="1" id="KW-0479">Metal-binding</keyword>
<name>A0A1V6NSQ9_PENDC</name>
<organism evidence="3 4">
    <name type="scientific">Penicillium decumbens</name>
    <dbReference type="NCBI Taxonomy" id="69771"/>
    <lineage>
        <taxon>Eukaryota</taxon>
        <taxon>Fungi</taxon>
        <taxon>Dikarya</taxon>
        <taxon>Ascomycota</taxon>
        <taxon>Pezizomycotina</taxon>
        <taxon>Eurotiomycetes</taxon>
        <taxon>Eurotiomycetidae</taxon>
        <taxon>Eurotiales</taxon>
        <taxon>Aspergillaceae</taxon>
        <taxon>Penicillium</taxon>
    </lineage>
</organism>
<dbReference type="Pfam" id="PF03492">
    <property type="entry name" value="Methyltransf_7"/>
    <property type="match status" value="1"/>
</dbReference>
<dbReference type="PANTHER" id="PTHR31009">
    <property type="entry name" value="S-ADENOSYL-L-METHIONINE:CARBOXYL METHYLTRANSFERASE FAMILY PROTEIN"/>
    <property type="match status" value="1"/>
</dbReference>
<gene>
    <name evidence="3" type="ORF">PENDEC_c037G01973</name>
</gene>
<dbReference type="Gene3D" id="1.10.1200.270">
    <property type="entry name" value="Methyltransferase, alpha-helical capping domain"/>
    <property type="match status" value="1"/>
</dbReference>
<evidence type="ECO:0000313" key="3">
    <source>
        <dbReference type="EMBL" id="OQD67396.1"/>
    </source>
</evidence>
<reference evidence="4" key="1">
    <citation type="journal article" date="2017" name="Nat. Microbiol.">
        <title>Global analysis of biosynthetic gene clusters reveals vast potential of secondary metabolite production in Penicillium species.</title>
        <authorList>
            <person name="Nielsen J.C."/>
            <person name="Grijseels S."/>
            <person name="Prigent S."/>
            <person name="Ji B."/>
            <person name="Dainat J."/>
            <person name="Nielsen K.F."/>
            <person name="Frisvad J.C."/>
            <person name="Workman M."/>
            <person name="Nielsen J."/>
        </authorList>
    </citation>
    <scope>NUCLEOTIDE SEQUENCE [LARGE SCALE GENOMIC DNA]</scope>
    <source>
        <strain evidence="4">IBT 11843</strain>
    </source>
</reference>
<dbReference type="Proteomes" id="UP000191522">
    <property type="component" value="Unassembled WGS sequence"/>
</dbReference>
<keyword evidence="4" id="KW-1185">Reference proteome</keyword>
<dbReference type="InterPro" id="IPR042086">
    <property type="entry name" value="MeTrfase_capping"/>
</dbReference>
<keyword evidence="2" id="KW-0460">Magnesium</keyword>
<dbReference type="AlphaFoldDB" id="A0A1V6NSQ9"/>
<sequence>MTGTNDVPMLGKGVYNSQQQLQREAMLKVLPMLEKSAQELSSRPTSTEKPLTIVEYGAAQGSNSIEPMQTIINNIPGQKPQLLFNDRPNNDFNTLSTTITEWTNTLRNTPYIGMIPGSFYNSLLPAKSVDLAFCLTCLQHLSSVPVTHDENLLPLPDADKRLQSQAHNDLLIFLQHRAVEVKSGSSLIICFPSTSPSGHRNLSGLVASCYGAIREMAEDGRISRKVVSAFQEPVYDRSMEDVLKSLVGVSELWSTREVFEEWVSHPAIEKLKKAKEANGGEDYEASVEYADTVIEWLMAVIGGYFYKALRVGDEEGYTEERADALYRAFFTRVKELFVLNHRDELVSMSFIFVWLQRS</sequence>
<proteinExistence type="predicted"/>
<comment type="caution">
    <text evidence="3">The sequence shown here is derived from an EMBL/GenBank/DDBJ whole genome shotgun (WGS) entry which is preliminary data.</text>
</comment>
<accession>A0A1V6NSQ9</accession>
<dbReference type="GO" id="GO:0008168">
    <property type="term" value="F:methyltransferase activity"/>
    <property type="evidence" value="ECO:0007669"/>
    <property type="project" value="InterPro"/>
</dbReference>
<evidence type="ECO:0000256" key="2">
    <source>
        <dbReference type="ARBA" id="ARBA00022842"/>
    </source>
</evidence>